<accession>A0A6G0W274</accession>
<comment type="caution">
    <text evidence="2">The sequence shown here is derived from an EMBL/GenBank/DDBJ whole genome shotgun (WGS) entry which is preliminary data.</text>
</comment>
<dbReference type="OrthoDB" id="7589662at2759"/>
<keyword evidence="3" id="KW-1185">Reference proteome</keyword>
<feature type="domain" description="Transposable element P transposase-like RNase H" evidence="1">
    <location>
        <begin position="83"/>
        <end position="137"/>
    </location>
</feature>
<reference evidence="2 3" key="1">
    <citation type="submission" date="2019-08" db="EMBL/GenBank/DDBJ databases">
        <title>Whole genome of Aphis craccivora.</title>
        <authorList>
            <person name="Voronova N.V."/>
            <person name="Shulinski R.S."/>
            <person name="Bandarenka Y.V."/>
            <person name="Zhorov D.G."/>
            <person name="Warner D."/>
        </authorList>
    </citation>
    <scope>NUCLEOTIDE SEQUENCE [LARGE SCALE GENOMIC DNA]</scope>
    <source>
        <strain evidence="2">180601</strain>
        <tissue evidence="2">Whole Body</tissue>
    </source>
</reference>
<evidence type="ECO:0000313" key="2">
    <source>
        <dbReference type="EMBL" id="KAF0715840.1"/>
    </source>
</evidence>
<name>A0A6G0W274_APHCR</name>
<dbReference type="EMBL" id="VUJU01010105">
    <property type="protein sequence ID" value="KAF0715840.1"/>
    <property type="molecule type" value="Genomic_DNA"/>
</dbReference>
<protein>
    <recommendedName>
        <fullName evidence="1">Transposable element P transposase-like RNase H domain-containing protein</fullName>
    </recommendedName>
</protein>
<dbReference type="Pfam" id="PF21787">
    <property type="entry name" value="TNP-like_RNaseH_N"/>
    <property type="match status" value="1"/>
</dbReference>
<evidence type="ECO:0000313" key="3">
    <source>
        <dbReference type="Proteomes" id="UP000478052"/>
    </source>
</evidence>
<sequence length="219" mass="25325">MSRKMLPDYAHALKSGKFTFKNQPLFIMKSRNVLKCLQRIISVNHNMTHYSDNWMILCLLFQIRSPSGYKFLRDQGLLSLPCLLKYIFQLIKKKFINKTQNQKKGVLLLDEIFLRLSINVNSRTLTYSGLQDFGQEVEHKISSFGQVDHGLYPFISKITGVDLAKLVQVVALTSDGASTNKTIYKMLGVSGKRADLKNYHMMKHVKLLFYVMLHILKQY</sequence>
<dbReference type="AlphaFoldDB" id="A0A6G0W274"/>
<proteinExistence type="predicted"/>
<gene>
    <name evidence="2" type="ORF">FWK35_00024772</name>
</gene>
<evidence type="ECO:0000259" key="1">
    <source>
        <dbReference type="Pfam" id="PF21787"/>
    </source>
</evidence>
<dbReference type="Proteomes" id="UP000478052">
    <property type="component" value="Unassembled WGS sequence"/>
</dbReference>
<dbReference type="InterPro" id="IPR048365">
    <property type="entry name" value="TNP-like_RNaseH_N"/>
</dbReference>
<organism evidence="2 3">
    <name type="scientific">Aphis craccivora</name>
    <name type="common">Cowpea aphid</name>
    <dbReference type="NCBI Taxonomy" id="307492"/>
    <lineage>
        <taxon>Eukaryota</taxon>
        <taxon>Metazoa</taxon>
        <taxon>Ecdysozoa</taxon>
        <taxon>Arthropoda</taxon>
        <taxon>Hexapoda</taxon>
        <taxon>Insecta</taxon>
        <taxon>Pterygota</taxon>
        <taxon>Neoptera</taxon>
        <taxon>Paraneoptera</taxon>
        <taxon>Hemiptera</taxon>
        <taxon>Sternorrhyncha</taxon>
        <taxon>Aphidomorpha</taxon>
        <taxon>Aphidoidea</taxon>
        <taxon>Aphididae</taxon>
        <taxon>Aphidini</taxon>
        <taxon>Aphis</taxon>
        <taxon>Aphis</taxon>
    </lineage>
</organism>